<dbReference type="EMBL" id="KI546099">
    <property type="protein sequence ID" value="EST45362.1"/>
    <property type="molecule type" value="Genomic_DNA"/>
</dbReference>
<dbReference type="AlphaFoldDB" id="V6LLC6"/>
<accession>V6LLC6</accession>
<proteinExistence type="predicted"/>
<reference evidence="1" key="1">
    <citation type="journal article" date="2014" name="PLoS Genet.">
        <title>The Genome of Spironucleus salmonicida Highlights a Fish Pathogen Adapted to Fluctuating Environments.</title>
        <authorList>
            <person name="Xu F."/>
            <person name="Jerlstrom-Hultqvist J."/>
            <person name="Einarsson E."/>
            <person name="Astvaldsson A."/>
            <person name="Svard S.G."/>
            <person name="Andersson J.O."/>
        </authorList>
    </citation>
    <scope>NUCLEOTIDE SEQUENCE</scope>
</reference>
<protein>
    <submittedName>
        <fullName evidence="1">Uncharacterized protein</fullName>
    </submittedName>
</protein>
<evidence type="ECO:0000313" key="1">
    <source>
        <dbReference type="EMBL" id="EST45362.1"/>
    </source>
</evidence>
<sequence length="146" mass="17253">MQVQGSFGRVKKLSLVGIEDVCCWKLNDRLWDIRNRQKTCQGAGRMEVGFDTVRLCFLYRMIQDILLSVRVKVYQVSWQCSLVTRHDIKGIPFQNTILVSIQIYSIQMIFQYQLYIILKQHIVSLEQNEIQLIVELPKEQYPLRSE</sequence>
<gene>
    <name evidence="1" type="ORF">SS50377_14692</name>
</gene>
<name>V6LLC6_9EUKA</name>
<organism evidence="1">
    <name type="scientific">Spironucleus salmonicida</name>
    <dbReference type="NCBI Taxonomy" id="348837"/>
    <lineage>
        <taxon>Eukaryota</taxon>
        <taxon>Metamonada</taxon>
        <taxon>Diplomonadida</taxon>
        <taxon>Hexamitidae</taxon>
        <taxon>Hexamitinae</taxon>
        <taxon>Spironucleus</taxon>
    </lineage>
</organism>